<sequence length="150" mass="17233">MKKWPYWLAAVLIISLIYVLSDRIITVKISVTKEYWRFIQKYTFYLGFGDGFFSYIISPSPSLILQKLVHVVTYSSLGLAIYFATGKQKIKTLLYVTALAVFDELHQYYVPGRTARLGDIILDVFSAYTVISLVKYCCGKKALQSNDNFR</sequence>
<gene>
    <name evidence="3" type="ORF">SAMN04488500_10646</name>
</gene>
<dbReference type="RefSeq" id="WP_084575270.1">
    <property type="nucleotide sequence ID" value="NZ_CP155572.1"/>
</dbReference>
<accession>A0A1W2AR07</accession>
<feature type="transmembrane region" description="Helical" evidence="1">
    <location>
        <begin position="64"/>
        <end position="84"/>
    </location>
</feature>
<evidence type="ECO:0000313" key="3">
    <source>
        <dbReference type="EMBL" id="SMC62960.1"/>
    </source>
</evidence>
<proteinExistence type="predicted"/>
<dbReference type="OrthoDB" id="291892at2"/>
<keyword evidence="4" id="KW-1185">Reference proteome</keyword>
<evidence type="ECO:0000256" key="1">
    <source>
        <dbReference type="SAM" id="Phobius"/>
    </source>
</evidence>
<name>A0A1W2AR07_9FIRM</name>
<organism evidence="3 4">
    <name type="scientific">Sporomusa malonica</name>
    <dbReference type="NCBI Taxonomy" id="112901"/>
    <lineage>
        <taxon>Bacteria</taxon>
        <taxon>Bacillati</taxon>
        <taxon>Bacillota</taxon>
        <taxon>Negativicutes</taxon>
        <taxon>Selenomonadales</taxon>
        <taxon>Sporomusaceae</taxon>
        <taxon>Sporomusa</taxon>
    </lineage>
</organism>
<dbReference type="AlphaFoldDB" id="A0A1W2AR07"/>
<dbReference type="InterPro" id="IPR006976">
    <property type="entry name" value="VanZ-like"/>
</dbReference>
<keyword evidence="1" id="KW-0472">Membrane</keyword>
<reference evidence="3 4" key="1">
    <citation type="submission" date="2017-04" db="EMBL/GenBank/DDBJ databases">
        <authorList>
            <person name="Afonso C.L."/>
            <person name="Miller P.J."/>
            <person name="Scott M.A."/>
            <person name="Spackman E."/>
            <person name="Goraichik I."/>
            <person name="Dimitrov K.M."/>
            <person name="Suarez D.L."/>
            <person name="Swayne D.E."/>
        </authorList>
    </citation>
    <scope>NUCLEOTIDE SEQUENCE [LARGE SCALE GENOMIC DNA]</scope>
    <source>
        <strain evidence="3 4">DSM 5090</strain>
    </source>
</reference>
<protein>
    <submittedName>
        <fullName evidence="3">VanZ like family protein</fullName>
    </submittedName>
</protein>
<dbReference type="Pfam" id="PF04892">
    <property type="entry name" value="VanZ"/>
    <property type="match status" value="1"/>
</dbReference>
<dbReference type="STRING" id="112901.SAMN04488500_10646"/>
<evidence type="ECO:0000259" key="2">
    <source>
        <dbReference type="Pfam" id="PF04892"/>
    </source>
</evidence>
<dbReference type="NCBIfam" id="NF037970">
    <property type="entry name" value="vanZ_1"/>
    <property type="match status" value="1"/>
</dbReference>
<dbReference type="EMBL" id="FWXI01000006">
    <property type="protein sequence ID" value="SMC62960.1"/>
    <property type="molecule type" value="Genomic_DNA"/>
</dbReference>
<keyword evidence="1" id="KW-0812">Transmembrane</keyword>
<dbReference type="Proteomes" id="UP000192738">
    <property type="component" value="Unassembled WGS sequence"/>
</dbReference>
<feature type="transmembrane region" description="Helical" evidence="1">
    <location>
        <begin position="42"/>
        <end position="58"/>
    </location>
</feature>
<keyword evidence="1" id="KW-1133">Transmembrane helix</keyword>
<feature type="transmembrane region" description="Helical" evidence="1">
    <location>
        <begin position="6"/>
        <end position="21"/>
    </location>
</feature>
<feature type="domain" description="VanZ-like" evidence="2">
    <location>
        <begin position="8"/>
        <end position="135"/>
    </location>
</feature>
<evidence type="ECO:0000313" key="4">
    <source>
        <dbReference type="Proteomes" id="UP000192738"/>
    </source>
</evidence>